<dbReference type="InterPro" id="IPR001584">
    <property type="entry name" value="Integrase_cat-core"/>
</dbReference>
<evidence type="ECO:0000313" key="3">
    <source>
        <dbReference type="Proteomes" id="UP001234989"/>
    </source>
</evidence>
<dbReference type="AlphaFoldDB" id="A0AAF0TA12"/>
<dbReference type="PROSITE" id="PS50994">
    <property type="entry name" value="INTEGRASE"/>
    <property type="match status" value="1"/>
</dbReference>
<dbReference type="SUPFAM" id="SSF53098">
    <property type="entry name" value="Ribonuclease H-like"/>
    <property type="match status" value="1"/>
</dbReference>
<gene>
    <name evidence="2" type="ORF">MTR67_003068</name>
</gene>
<dbReference type="Proteomes" id="UP001234989">
    <property type="component" value="Chromosome 1"/>
</dbReference>
<feature type="domain" description="Integrase catalytic" evidence="1">
    <location>
        <begin position="1"/>
        <end position="151"/>
    </location>
</feature>
<dbReference type="PANTHER" id="PTHR45835">
    <property type="entry name" value="YALI0A06105P"/>
    <property type="match status" value="1"/>
</dbReference>
<keyword evidence="3" id="KW-1185">Reference proteome</keyword>
<accession>A0AAF0TA12</accession>
<evidence type="ECO:0000259" key="1">
    <source>
        <dbReference type="PROSITE" id="PS50994"/>
    </source>
</evidence>
<proteinExistence type="predicted"/>
<dbReference type="Gene3D" id="3.30.420.10">
    <property type="entry name" value="Ribonuclease H-like superfamily/Ribonuclease H"/>
    <property type="match status" value="1"/>
</dbReference>
<reference evidence="2" key="1">
    <citation type="submission" date="2023-08" db="EMBL/GenBank/DDBJ databases">
        <title>A de novo genome assembly of Solanum verrucosum Schlechtendal, a Mexican diploid species geographically isolated from the other diploid A-genome species in potato relatives.</title>
        <authorList>
            <person name="Hosaka K."/>
        </authorList>
    </citation>
    <scope>NUCLEOTIDE SEQUENCE</scope>
    <source>
        <tissue evidence="2">Young leaves</tissue>
    </source>
</reference>
<dbReference type="EMBL" id="CP133612">
    <property type="protein sequence ID" value="WMV09683.1"/>
    <property type="molecule type" value="Genomic_DNA"/>
</dbReference>
<dbReference type="PANTHER" id="PTHR45835:SF99">
    <property type="entry name" value="CHROMO DOMAIN-CONTAINING PROTEIN-RELATED"/>
    <property type="match status" value="1"/>
</dbReference>
<dbReference type="InterPro" id="IPR012337">
    <property type="entry name" value="RNaseH-like_sf"/>
</dbReference>
<organism evidence="2 3">
    <name type="scientific">Solanum verrucosum</name>
    <dbReference type="NCBI Taxonomy" id="315347"/>
    <lineage>
        <taxon>Eukaryota</taxon>
        <taxon>Viridiplantae</taxon>
        <taxon>Streptophyta</taxon>
        <taxon>Embryophyta</taxon>
        <taxon>Tracheophyta</taxon>
        <taxon>Spermatophyta</taxon>
        <taxon>Magnoliopsida</taxon>
        <taxon>eudicotyledons</taxon>
        <taxon>Gunneridae</taxon>
        <taxon>Pentapetalae</taxon>
        <taxon>asterids</taxon>
        <taxon>lamiids</taxon>
        <taxon>Solanales</taxon>
        <taxon>Solanaceae</taxon>
        <taxon>Solanoideae</taxon>
        <taxon>Solaneae</taxon>
        <taxon>Solanum</taxon>
    </lineage>
</organism>
<protein>
    <recommendedName>
        <fullName evidence="1">Integrase catalytic domain-containing protein</fullName>
    </recommendedName>
</protein>
<dbReference type="InterPro" id="IPR036397">
    <property type="entry name" value="RNaseH_sf"/>
</dbReference>
<sequence length="239" mass="27332">MDFVAGLPKTLGKFDSIWVVADRLTKSAYFISVIIDYNAEQLAKVYVKEIVRLHGVLLSIISDRGTQFTSKLWRKLHDELGTQLTFSTTFHPQTDGQSERTIQVLEDMLRACVIDFGGHSDKFLPLCEFSYNNSYHSNIDMVPFEALYGRGCRSPIGWFEDGDVKPLGVDLVKDVQDKVSPMKGVTRFGKKGKLSLRYISPFEVLECVGQLRSKEIKSVKVQWKHRPFEEATWEIEKDM</sequence>
<dbReference type="GO" id="GO:0015074">
    <property type="term" value="P:DNA integration"/>
    <property type="evidence" value="ECO:0007669"/>
    <property type="project" value="InterPro"/>
</dbReference>
<name>A0AAF0TA12_SOLVR</name>
<dbReference type="GO" id="GO:0003676">
    <property type="term" value="F:nucleic acid binding"/>
    <property type="evidence" value="ECO:0007669"/>
    <property type="project" value="InterPro"/>
</dbReference>
<evidence type="ECO:0000313" key="2">
    <source>
        <dbReference type="EMBL" id="WMV09683.1"/>
    </source>
</evidence>